<comment type="similarity">
    <text evidence="2">Belongs to the asaB hydroxylase/desaturase family.</text>
</comment>
<dbReference type="GO" id="GO:0016491">
    <property type="term" value="F:oxidoreductase activity"/>
    <property type="evidence" value="ECO:0007669"/>
    <property type="project" value="UniProtKB-KW"/>
</dbReference>
<protein>
    <recommendedName>
        <fullName evidence="6">7alpha-cephem-methoxylase P8 chain related protein</fullName>
    </recommendedName>
</protein>
<accession>A0A9P4M5E6</accession>
<keyword evidence="1" id="KW-0560">Oxidoreductase</keyword>
<evidence type="ECO:0000256" key="3">
    <source>
        <dbReference type="SAM" id="MobiDB-lite"/>
    </source>
</evidence>
<keyword evidence="5" id="KW-1185">Reference proteome</keyword>
<dbReference type="PANTHER" id="PTHR34598">
    <property type="entry name" value="BLL6449 PROTEIN"/>
    <property type="match status" value="1"/>
</dbReference>
<organism evidence="4 5">
    <name type="scientific">Rhizodiscina lignyota</name>
    <dbReference type="NCBI Taxonomy" id="1504668"/>
    <lineage>
        <taxon>Eukaryota</taxon>
        <taxon>Fungi</taxon>
        <taxon>Dikarya</taxon>
        <taxon>Ascomycota</taxon>
        <taxon>Pezizomycotina</taxon>
        <taxon>Dothideomycetes</taxon>
        <taxon>Pleosporomycetidae</taxon>
        <taxon>Aulographales</taxon>
        <taxon>Rhizodiscinaceae</taxon>
        <taxon>Rhizodiscina</taxon>
    </lineage>
</organism>
<dbReference type="OrthoDB" id="412788at2759"/>
<evidence type="ECO:0008006" key="6">
    <source>
        <dbReference type="Google" id="ProtNLM"/>
    </source>
</evidence>
<sequence length="294" mass="33586">MASAAVQLPPSAPHLNGPLSAVGVETKGAGPRDVVTKLNYYKDPGDGSPPVPSYVGKPDTYNRPVDTRTVTVHDVRGRETEPHLDTTGFQFLKHESIEKDFTDDEQIKKQYYPEVEQLLKDTTGAKRVFIFDHTIRRPQAAGENPLRGPVQRVHIDQSYSASEDRVRYHFPEDYHRLLNGRFQIINLWRPIKTVQRDPLAVAAAHSVEEKDLIPVALIYPSRRGETYTVLPNEKHDWYYLSGQRPDEPLLIKCFDSEKDGRARRIPHTAFEIEGTQDKEARESIEVRCLVFFQE</sequence>
<dbReference type="AlphaFoldDB" id="A0A9P4M5E6"/>
<dbReference type="EMBL" id="ML978132">
    <property type="protein sequence ID" value="KAF2095232.1"/>
    <property type="molecule type" value="Genomic_DNA"/>
</dbReference>
<dbReference type="Proteomes" id="UP000799772">
    <property type="component" value="Unassembled WGS sequence"/>
</dbReference>
<gene>
    <name evidence="4" type="ORF">NA57DRAFT_45042</name>
</gene>
<dbReference type="InterPro" id="IPR044053">
    <property type="entry name" value="AsaB-like"/>
</dbReference>
<comment type="caution">
    <text evidence="4">The sequence shown here is derived from an EMBL/GenBank/DDBJ whole genome shotgun (WGS) entry which is preliminary data.</text>
</comment>
<dbReference type="NCBIfam" id="NF041278">
    <property type="entry name" value="CmcJ_NvfI_EfuI"/>
    <property type="match status" value="1"/>
</dbReference>
<proteinExistence type="inferred from homology"/>
<feature type="region of interest" description="Disordered" evidence="3">
    <location>
        <begin position="41"/>
        <end position="63"/>
    </location>
</feature>
<evidence type="ECO:0000256" key="1">
    <source>
        <dbReference type="ARBA" id="ARBA00023002"/>
    </source>
</evidence>
<name>A0A9P4M5E6_9PEZI</name>
<evidence type="ECO:0000256" key="2">
    <source>
        <dbReference type="ARBA" id="ARBA00023604"/>
    </source>
</evidence>
<evidence type="ECO:0000313" key="5">
    <source>
        <dbReference type="Proteomes" id="UP000799772"/>
    </source>
</evidence>
<evidence type="ECO:0000313" key="4">
    <source>
        <dbReference type="EMBL" id="KAF2095232.1"/>
    </source>
</evidence>
<reference evidence="4" key="1">
    <citation type="journal article" date="2020" name="Stud. Mycol.">
        <title>101 Dothideomycetes genomes: a test case for predicting lifestyles and emergence of pathogens.</title>
        <authorList>
            <person name="Haridas S."/>
            <person name="Albert R."/>
            <person name="Binder M."/>
            <person name="Bloem J."/>
            <person name="Labutti K."/>
            <person name="Salamov A."/>
            <person name="Andreopoulos B."/>
            <person name="Baker S."/>
            <person name="Barry K."/>
            <person name="Bills G."/>
            <person name="Bluhm B."/>
            <person name="Cannon C."/>
            <person name="Castanera R."/>
            <person name="Culley D."/>
            <person name="Daum C."/>
            <person name="Ezra D."/>
            <person name="Gonzalez J."/>
            <person name="Henrissat B."/>
            <person name="Kuo A."/>
            <person name="Liang C."/>
            <person name="Lipzen A."/>
            <person name="Lutzoni F."/>
            <person name="Magnuson J."/>
            <person name="Mondo S."/>
            <person name="Nolan M."/>
            <person name="Ohm R."/>
            <person name="Pangilinan J."/>
            <person name="Park H.-J."/>
            <person name="Ramirez L."/>
            <person name="Alfaro M."/>
            <person name="Sun H."/>
            <person name="Tritt A."/>
            <person name="Yoshinaga Y."/>
            <person name="Zwiers L.-H."/>
            <person name="Turgeon B."/>
            <person name="Goodwin S."/>
            <person name="Spatafora J."/>
            <person name="Crous P."/>
            <person name="Grigoriev I."/>
        </authorList>
    </citation>
    <scope>NUCLEOTIDE SEQUENCE</scope>
    <source>
        <strain evidence="4">CBS 133067</strain>
    </source>
</reference>
<dbReference type="PANTHER" id="PTHR34598:SF3">
    <property type="entry name" value="OXIDOREDUCTASE AN1597"/>
    <property type="match status" value="1"/>
</dbReference>